<dbReference type="InterPro" id="IPR050398">
    <property type="entry name" value="HssS/ArlS-like"/>
</dbReference>
<dbReference type="GO" id="GO:0000155">
    <property type="term" value="F:phosphorelay sensor kinase activity"/>
    <property type="evidence" value="ECO:0007669"/>
    <property type="project" value="InterPro"/>
</dbReference>
<dbReference type="InterPro" id="IPR003660">
    <property type="entry name" value="HAMP_dom"/>
</dbReference>
<evidence type="ECO:0000256" key="2">
    <source>
        <dbReference type="ARBA" id="ARBA00004651"/>
    </source>
</evidence>
<sequence>MKIRSKKLSIKKWLFILLFCVSFIPIFLTFIISKSLVEDPKVPINNNYLNVRDEILNNVSKWSEPEWQKEIKPKLDRYGIQVRLFNSANKELFSNFSYSDMNEQPSNTNIKTRPVEEHLVFKGSKIAGIAYIHVTQSSIITVHNSKLKEWFNEYGGLVIWLTFSLIMLIFCTWFINKALLHPLKKLAEATKSISMGMLNIDLPKSPIQEIERVSTAFRIMSQKLDDSIKQQVKMEEERKLFISSIIHDLRTPLFSIRGYLEGIQKGIADTPEKIAKYIEVCQRKANVLDTLISDLFIFTKLEHLEQEPNLEKINIYKFLNNIIKEFKLEAEKKKIKVEIVSSVTNHVIFADEHLLTRAIDNLLNNALRYTPNDGKITISLNETDEHIEISVIDTGEGINPKDLPYLFTPLYRGEGSRNRKTGGAGLGLTIAKKIFLAHGGDLRAGNHISHGGAVFTAFLPKENSK</sequence>
<evidence type="ECO:0000256" key="9">
    <source>
        <dbReference type="ARBA" id="ARBA00022777"/>
    </source>
</evidence>
<evidence type="ECO:0000256" key="11">
    <source>
        <dbReference type="ARBA" id="ARBA00022989"/>
    </source>
</evidence>
<accession>A0AB38R1Y4</accession>
<dbReference type="SUPFAM" id="SSF47384">
    <property type="entry name" value="Homodimeric domain of signal transducing histidine kinase"/>
    <property type="match status" value="1"/>
</dbReference>
<reference evidence="17" key="1">
    <citation type="submission" date="2020-10" db="EMBL/GenBank/DDBJ databases">
        <authorList>
            <person name="Delgado J.A."/>
            <person name="Gonzalez J.M."/>
        </authorList>
    </citation>
    <scope>NUCLEOTIDE SEQUENCE</scope>
    <source>
        <strain evidence="17">23.6</strain>
    </source>
</reference>
<dbReference type="PANTHER" id="PTHR45528">
    <property type="entry name" value="SENSOR HISTIDINE KINASE CPXA"/>
    <property type="match status" value="1"/>
</dbReference>
<dbReference type="EMBL" id="CP063414">
    <property type="protein sequence ID" value="UOE76727.1"/>
    <property type="molecule type" value="Genomic_DNA"/>
</dbReference>
<dbReference type="AlphaFoldDB" id="A0AB38R1Y4"/>
<dbReference type="Gene3D" id="6.10.340.10">
    <property type="match status" value="1"/>
</dbReference>
<keyword evidence="5" id="KW-0597">Phosphoprotein</keyword>
<evidence type="ECO:0000259" key="15">
    <source>
        <dbReference type="PROSITE" id="PS50109"/>
    </source>
</evidence>
<evidence type="ECO:0000313" key="17">
    <source>
        <dbReference type="EMBL" id="UOE76727.1"/>
    </source>
</evidence>
<dbReference type="InterPro" id="IPR036097">
    <property type="entry name" value="HisK_dim/P_sf"/>
</dbReference>
<evidence type="ECO:0000259" key="16">
    <source>
        <dbReference type="PROSITE" id="PS50885"/>
    </source>
</evidence>
<keyword evidence="12" id="KW-0902">Two-component regulatory system</keyword>
<dbReference type="InterPro" id="IPR005467">
    <property type="entry name" value="His_kinase_dom"/>
</dbReference>
<evidence type="ECO:0000256" key="10">
    <source>
        <dbReference type="ARBA" id="ARBA00022840"/>
    </source>
</evidence>
<dbReference type="CDD" id="cd00075">
    <property type="entry name" value="HATPase"/>
    <property type="match status" value="1"/>
</dbReference>
<feature type="domain" description="Histidine kinase" evidence="15">
    <location>
        <begin position="244"/>
        <end position="463"/>
    </location>
</feature>
<dbReference type="InterPro" id="IPR004358">
    <property type="entry name" value="Sig_transdc_His_kin-like_C"/>
</dbReference>
<dbReference type="InterPro" id="IPR003594">
    <property type="entry name" value="HATPase_dom"/>
</dbReference>
<dbReference type="SMART" id="SM00304">
    <property type="entry name" value="HAMP"/>
    <property type="match status" value="1"/>
</dbReference>
<evidence type="ECO:0000256" key="3">
    <source>
        <dbReference type="ARBA" id="ARBA00012438"/>
    </source>
</evidence>
<dbReference type="Proteomes" id="UP001058458">
    <property type="component" value="Chromosome"/>
</dbReference>
<name>A0AB38R1Y4_PARTM</name>
<keyword evidence="10" id="KW-0067">ATP-binding</keyword>
<dbReference type="SUPFAM" id="SSF55874">
    <property type="entry name" value="ATPase domain of HSP90 chaperone/DNA topoisomerase II/histidine kinase"/>
    <property type="match status" value="1"/>
</dbReference>
<keyword evidence="6" id="KW-0808">Transferase</keyword>
<organism evidence="17 18">
    <name type="scientific">Parageobacillus thermoglucosidasius</name>
    <name type="common">Geobacillus thermoglucosidasius</name>
    <dbReference type="NCBI Taxonomy" id="1426"/>
    <lineage>
        <taxon>Bacteria</taxon>
        <taxon>Bacillati</taxon>
        <taxon>Bacillota</taxon>
        <taxon>Bacilli</taxon>
        <taxon>Bacillales</taxon>
        <taxon>Anoxybacillaceae</taxon>
        <taxon>Parageobacillus</taxon>
    </lineage>
</organism>
<dbReference type="SMART" id="SM00388">
    <property type="entry name" value="HisKA"/>
    <property type="match status" value="1"/>
</dbReference>
<dbReference type="EC" id="2.7.13.3" evidence="3"/>
<keyword evidence="4" id="KW-1003">Cell membrane</keyword>
<dbReference type="PROSITE" id="PS50109">
    <property type="entry name" value="HIS_KIN"/>
    <property type="match status" value="1"/>
</dbReference>
<evidence type="ECO:0000256" key="14">
    <source>
        <dbReference type="SAM" id="Phobius"/>
    </source>
</evidence>
<dbReference type="FunFam" id="3.30.565.10:FF:000006">
    <property type="entry name" value="Sensor histidine kinase WalK"/>
    <property type="match status" value="1"/>
</dbReference>
<feature type="domain" description="HAMP" evidence="16">
    <location>
        <begin position="177"/>
        <end position="229"/>
    </location>
</feature>
<protein>
    <recommendedName>
        <fullName evidence="3">histidine kinase</fullName>
        <ecNumber evidence="3">2.7.13.3</ecNumber>
    </recommendedName>
</protein>
<feature type="transmembrane region" description="Helical" evidence="14">
    <location>
        <begin position="12"/>
        <end position="32"/>
    </location>
</feature>
<dbReference type="Gene3D" id="1.10.287.130">
    <property type="match status" value="1"/>
</dbReference>
<evidence type="ECO:0000256" key="1">
    <source>
        <dbReference type="ARBA" id="ARBA00000085"/>
    </source>
</evidence>
<dbReference type="GO" id="GO:0005524">
    <property type="term" value="F:ATP binding"/>
    <property type="evidence" value="ECO:0007669"/>
    <property type="project" value="UniProtKB-KW"/>
</dbReference>
<dbReference type="CDD" id="cd06225">
    <property type="entry name" value="HAMP"/>
    <property type="match status" value="1"/>
</dbReference>
<proteinExistence type="predicted"/>
<keyword evidence="13 14" id="KW-0472">Membrane</keyword>
<dbReference type="PRINTS" id="PR00344">
    <property type="entry name" value="BCTRLSENSOR"/>
</dbReference>
<evidence type="ECO:0000256" key="13">
    <source>
        <dbReference type="ARBA" id="ARBA00023136"/>
    </source>
</evidence>
<evidence type="ECO:0000256" key="4">
    <source>
        <dbReference type="ARBA" id="ARBA00022475"/>
    </source>
</evidence>
<dbReference type="Pfam" id="PF00672">
    <property type="entry name" value="HAMP"/>
    <property type="match status" value="1"/>
</dbReference>
<dbReference type="Gene3D" id="3.30.565.10">
    <property type="entry name" value="Histidine kinase-like ATPase, C-terminal domain"/>
    <property type="match status" value="1"/>
</dbReference>
<dbReference type="PROSITE" id="PS50885">
    <property type="entry name" value="HAMP"/>
    <property type="match status" value="1"/>
</dbReference>
<dbReference type="PANTHER" id="PTHR45528:SF1">
    <property type="entry name" value="SENSOR HISTIDINE KINASE CPXA"/>
    <property type="match status" value="1"/>
</dbReference>
<keyword evidence="9 17" id="KW-0418">Kinase</keyword>
<comment type="catalytic activity">
    <reaction evidence="1">
        <text>ATP + protein L-histidine = ADP + protein N-phospho-L-histidine.</text>
        <dbReference type="EC" id="2.7.13.3"/>
    </reaction>
</comment>
<evidence type="ECO:0000256" key="8">
    <source>
        <dbReference type="ARBA" id="ARBA00022741"/>
    </source>
</evidence>
<dbReference type="Pfam" id="PF02518">
    <property type="entry name" value="HATPase_c"/>
    <property type="match status" value="1"/>
</dbReference>
<dbReference type="CDD" id="cd00082">
    <property type="entry name" value="HisKA"/>
    <property type="match status" value="1"/>
</dbReference>
<keyword evidence="7 14" id="KW-0812">Transmembrane</keyword>
<feature type="transmembrane region" description="Helical" evidence="14">
    <location>
        <begin position="154"/>
        <end position="175"/>
    </location>
</feature>
<evidence type="ECO:0000256" key="12">
    <source>
        <dbReference type="ARBA" id="ARBA00023012"/>
    </source>
</evidence>
<dbReference type="InterPro" id="IPR003661">
    <property type="entry name" value="HisK_dim/P_dom"/>
</dbReference>
<dbReference type="InterPro" id="IPR036890">
    <property type="entry name" value="HATPase_C_sf"/>
</dbReference>
<dbReference type="GO" id="GO:0005886">
    <property type="term" value="C:plasma membrane"/>
    <property type="evidence" value="ECO:0007669"/>
    <property type="project" value="UniProtKB-SubCell"/>
</dbReference>
<dbReference type="Pfam" id="PF00512">
    <property type="entry name" value="HisKA"/>
    <property type="match status" value="1"/>
</dbReference>
<dbReference type="SMART" id="SM00387">
    <property type="entry name" value="HATPase_c"/>
    <property type="match status" value="1"/>
</dbReference>
<evidence type="ECO:0000313" key="18">
    <source>
        <dbReference type="Proteomes" id="UP001058458"/>
    </source>
</evidence>
<evidence type="ECO:0000256" key="5">
    <source>
        <dbReference type="ARBA" id="ARBA00022553"/>
    </source>
</evidence>
<evidence type="ECO:0000256" key="7">
    <source>
        <dbReference type="ARBA" id="ARBA00022692"/>
    </source>
</evidence>
<gene>
    <name evidence="17" type="ORF">IMI45_02190</name>
</gene>
<evidence type="ECO:0000256" key="6">
    <source>
        <dbReference type="ARBA" id="ARBA00022679"/>
    </source>
</evidence>
<dbReference type="RefSeq" id="WP_003253080.1">
    <property type="nucleotide sequence ID" value="NZ_BTHJ01000009.1"/>
</dbReference>
<keyword evidence="11 14" id="KW-1133">Transmembrane helix</keyword>
<keyword evidence="8" id="KW-0547">Nucleotide-binding</keyword>
<comment type="subcellular location">
    <subcellularLocation>
        <location evidence="2">Cell membrane</location>
        <topology evidence="2">Multi-pass membrane protein</topology>
    </subcellularLocation>
</comment>